<sequence length="169" mass="18108">MLPTGTVGDVGQESRSLSPSRMQIRLPCRSLMGGSPSMPPSGEQQNPSVSSPARLPKSKRRASTSASQPPRWVPSASPPRHALWGRESMGGRTPGSSRRLVLVPVLEKFSEPSEKRVSVNPDLKSVCLNPNQKLVPKEKAPICSANYIGKEEEGGSQNHSSIAAHTLAH</sequence>
<evidence type="ECO:0000313" key="2">
    <source>
        <dbReference type="EMBL" id="TKV91837.1"/>
    </source>
</evidence>
<gene>
    <name evidence="2" type="ORF">SEVIR_9G123732v2</name>
</gene>
<protein>
    <submittedName>
        <fullName evidence="2">Uncharacterized protein</fullName>
    </submittedName>
</protein>
<dbReference type="EMBL" id="CM016560">
    <property type="protein sequence ID" value="TKV91837.1"/>
    <property type="molecule type" value="Genomic_DNA"/>
</dbReference>
<dbReference type="Proteomes" id="UP000298652">
    <property type="component" value="Chromosome 9"/>
</dbReference>
<dbReference type="Gramene" id="TKV91837">
    <property type="protein sequence ID" value="TKV91837"/>
    <property type="gene ID" value="SEVIR_9G123732v2"/>
</dbReference>
<evidence type="ECO:0000256" key="1">
    <source>
        <dbReference type="SAM" id="MobiDB-lite"/>
    </source>
</evidence>
<organism evidence="2 3">
    <name type="scientific">Setaria viridis</name>
    <name type="common">Green bristlegrass</name>
    <name type="synonym">Setaria italica subsp. viridis</name>
    <dbReference type="NCBI Taxonomy" id="4556"/>
    <lineage>
        <taxon>Eukaryota</taxon>
        <taxon>Viridiplantae</taxon>
        <taxon>Streptophyta</taxon>
        <taxon>Embryophyta</taxon>
        <taxon>Tracheophyta</taxon>
        <taxon>Spermatophyta</taxon>
        <taxon>Magnoliopsida</taxon>
        <taxon>Liliopsida</taxon>
        <taxon>Poales</taxon>
        <taxon>Poaceae</taxon>
        <taxon>PACMAD clade</taxon>
        <taxon>Panicoideae</taxon>
        <taxon>Panicodae</taxon>
        <taxon>Paniceae</taxon>
        <taxon>Cenchrinae</taxon>
        <taxon>Setaria</taxon>
    </lineage>
</organism>
<reference evidence="2" key="1">
    <citation type="submission" date="2019-03" db="EMBL/GenBank/DDBJ databases">
        <title>WGS assembly of Setaria viridis.</title>
        <authorList>
            <person name="Huang P."/>
            <person name="Jenkins J."/>
            <person name="Grimwood J."/>
            <person name="Barry K."/>
            <person name="Healey A."/>
            <person name="Mamidi S."/>
            <person name="Sreedasyam A."/>
            <person name="Shu S."/>
            <person name="Feldman M."/>
            <person name="Wu J."/>
            <person name="Yu Y."/>
            <person name="Chen C."/>
            <person name="Johnson J."/>
            <person name="Rokhsar D."/>
            <person name="Baxter I."/>
            <person name="Schmutz J."/>
            <person name="Brutnell T."/>
            <person name="Kellogg E."/>
        </authorList>
    </citation>
    <scope>NUCLEOTIDE SEQUENCE [LARGE SCALE GENOMIC DNA]</scope>
</reference>
<name>A0A4U6SSK8_SETVI</name>
<feature type="region of interest" description="Disordered" evidence="1">
    <location>
        <begin position="1"/>
        <end position="96"/>
    </location>
</feature>
<feature type="region of interest" description="Disordered" evidence="1">
    <location>
        <begin position="150"/>
        <end position="169"/>
    </location>
</feature>
<proteinExistence type="predicted"/>
<keyword evidence="3" id="KW-1185">Reference proteome</keyword>
<accession>A0A4U6SSK8</accession>
<evidence type="ECO:0000313" key="3">
    <source>
        <dbReference type="Proteomes" id="UP000298652"/>
    </source>
</evidence>
<dbReference type="AlphaFoldDB" id="A0A4U6SSK8"/>
<feature type="compositionally biased region" description="Low complexity" evidence="1">
    <location>
        <begin position="32"/>
        <end position="42"/>
    </location>
</feature>